<feature type="compositionally biased region" description="Basic and acidic residues" evidence="1">
    <location>
        <begin position="67"/>
        <end position="81"/>
    </location>
</feature>
<proteinExistence type="predicted"/>
<feature type="region of interest" description="Disordered" evidence="1">
    <location>
        <begin position="271"/>
        <end position="332"/>
    </location>
</feature>
<organism evidence="2">
    <name type="scientific">Amorphochlora amoebiformis</name>
    <dbReference type="NCBI Taxonomy" id="1561963"/>
    <lineage>
        <taxon>Eukaryota</taxon>
        <taxon>Sar</taxon>
        <taxon>Rhizaria</taxon>
        <taxon>Cercozoa</taxon>
        <taxon>Chlorarachniophyceae</taxon>
        <taxon>Amorphochlora</taxon>
    </lineage>
</organism>
<gene>
    <name evidence="2" type="ORF">LAMO00422_LOCUS21253</name>
</gene>
<feature type="region of interest" description="Disordered" evidence="1">
    <location>
        <begin position="1"/>
        <end position="22"/>
    </location>
</feature>
<dbReference type="InterPro" id="IPR013951">
    <property type="entry name" value="Rxt3"/>
</dbReference>
<feature type="region of interest" description="Disordered" evidence="1">
    <location>
        <begin position="56"/>
        <end position="240"/>
    </location>
</feature>
<name>A0A7S0DQH6_9EUKA</name>
<protein>
    <submittedName>
        <fullName evidence="2">Uncharacterized protein</fullName>
    </submittedName>
</protein>
<dbReference type="EMBL" id="HBEM01031189">
    <property type="protein sequence ID" value="CAD8462293.1"/>
    <property type="molecule type" value="Transcribed_RNA"/>
</dbReference>
<feature type="compositionally biased region" description="Low complexity" evidence="1">
    <location>
        <begin position="187"/>
        <end position="200"/>
    </location>
</feature>
<evidence type="ECO:0000313" key="2">
    <source>
        <dbReference type="EMBL" id="CAD8462293.1"/>
    </source>
</evidence>
<reference evidence="2" key="1">
    <citation type="submission" date="2021-01" db="EMBL/GenBank/DDBJ databases">
        <authorList>
            <person name="Corre E."/>
            <person name="Pelletier E."/>
            <person name="Niang G."/>
            <person name="Scheremetjew M."/>
            <person name="Finn R."/>
            <person name="Kale V."/>
            <person name="Holt S."/>
            <person name="Cochrane G."/>
            <person name="Meng A."/>
            <person name="Brown T."/>
            <person name="Cohen L."/>
        </authorList>
    </citation>
    <scope>NUCLEOTIDE SEQUENCE</scope>
    <source>
        <strain evidence="2">CCMP2058</strain>
    </source>
</reference>
<accession>A0A7S0DQH6</accession>
<feature type="compositionally biased region" description="Polar residues" evidence="1">
    <location>
        <begin position="218"/>
        <end position="231"/>
    </location>
</feature>
<evidence type="ECO:0000256" key="1">
    <source>
        <dbReference type="SAM" id="MobiDB-lite"/>
    </source>
</evidence>
<feature type="compositionally biased region" description="Polar residues" evidence="1">
    <location>
        <begin position="272"/>
        <end position="282"/>
    </location>
</feature>
<dbReference type="Pfam" id="PF08642">
    <property type="entry name" value="Rxt3"/>
    <property type="match status" value="1"/>
</dbReference>
<dbReference type="AlphaFoldDB" id="A0A7S0DQH6"/>
<sequence length="735" mass="77952">MDLTTAANPRRNMLGGNKGVTGELILNDKGESEQKSISTVKEDAIPAKISAPASSILLGAKRQRTPGPHDAKDPSALRDKANVVLGGGAEGAGGRGLGDSLLGIQPAKKPKLEVASAPAATEPSGPLDNADGVSKPDFAPPGQSSVSSAAAVMMNMGPGSSLPPSNPTNIGPSKNDTNEKPLPTMPPNNLNPSSSPSSSPRTGLEAGSNGPSRRKPVNFNSSQALPQGAQHTDTKPSESVLASMGAVSGREGASLLMAATGGIPAPMETEYSGASLTGSPGSNPGMPIVGGTNNMVLDPQNLPRGSVRQATVLKSGGPTGPRGPHQAQQAPIMPVGRGVASHRISHRSAMSDHMAGQAAAAALASAVGIARGKQTDLGGLGPQTRSQRIVKALDTDPPSGLMVYVPGGAMPPLGPFLHRLIEVRVPATYLTSNGYEIMTRKLWGSPKAYTDDSDVVAMLLHSGKFPVRGSPPRGIAGVSVILRVSEGELSYPSIRLHGLLSRKWPTPSTQCALSIVRTGTIGLSEEDMFVFKPRRGRESRDIHRTNPSRARIVFMSPPEKSYSKYTIKHLNRVKNISDHVFCFTPDGEVGCRSILAEIRDRPPSHTPTGLTSGEWTFSRFAKEVLYIGTDDGEYELKREEDSKKSGGSATYRLAKGINLSHPEVKLKPKRRLRGRDHRVSMGYERSVPLDEKSVIVIQSGLEWEDIEWHPSKVTFGSRVLEPKFIKFRTINRVDT</sequence>
<feature type="compositionally biased region" description="Gly residues" evidence="1">
    <location>
        <begin position="85"/>
        <end position="97"/>
    </location>
</feature>